<proteinExistence type="predicted"/>
<protein>
    <submittedName>
        <fullName evidence="1">Uncharacterized protein</fullName>
    </submittedName>
</protein>
<evidence type="ECO:0000313" key="1">
    <source>
        <dbReference type="EMBL" id="KGA93873.1"/>
    </source>
</evidence>
<name>A0A094W8L2_9BACT</name>
<dbReference type="AlphaFoldDB" id="A0A094W8L2"/>
<dbReference type="PATRIC" id="fig|178606.4.peg.1589"/>
<organism evidence="1 2">
    <name type="scientific">Leptospirillum ferriphilum</name>
    <dbReference type="NCBI Taxonomy" id="178606"/>
    <lineage>
        <taxon>Bacteria</taxon>
        <taxon>Pseudomonadati</taxon>
        <taxon>Nitrospirota</taxon>
        <taxon>Nitrospiria</taxon>
        <taxon>Nitrospirales</taxon>
        <taxon>Nitrospiraceae</taxon>
        <taxon>Leptospirillum</taxon>
    </lineage>
</organism>
<gene>
    <name evidence="1" type="ORF">LptCag_1583</name>
</gene>
<comment type="caution">
    <text evidence="1">The sequence shown here is derived from an EMBL/GenBank/DDBJ whole genome shotgun (WGS) entry which is preliminary data.</text>
</comment>
<reference evidence="1 2" key="1">
    <citation type="submission" date="2014-06" db="EMBL/GenBank/DDBJ databases">
        <title>Draft genome sequence of iron oxidizing acidophile Leptospirillum ferriphilum DSM14647.</title>
        <authorList>
            <person name="Cardenas J.P."/>
            <person name="Lazcano M."/>
            <person name="Ossandon F.J."/>
            <person name="Corbett M."/>
            <person name="Holmes D.S."/>
            <person name="Watkin E."/>
        </authorList>
    </citation>
    <scope>NUCLEOTIDE SEQUENCE [LARGE SCALE GENOMIC DNA]</scope>
    <source>
        <strain evidence="1 2">DSM 14647</strain>
    </source>
</reference>
<dbReference type="EMBL" id="JPGK01000005">
    <property type="protein sequence ID" value="KGA93873.1"/>
    <property type="molecule type" value="Genomic_DNA"/>
</dbReference>
<evidence type="ECO:0000313" key="2">
    <source>
        <dbReference type="Proteomes" id="UP000029452"/>
    </source>
</evidence>
<sequence length="50" mass="5555">MDGSAVRAILPRHEWQGLPHVLIKGNPCTSCGLSQGNHYSSLHNRYIILN</sequence>
<dbReference type="Proteomes" id="UP000029452">
    <property type="component" value="Unassembled WGS sequence"/>
</dbReference>
<accession>A0A094W8L2</accession>